<keyword evidence="2" id="KW-1185">Reference proteome</keyword>
<gene>
    <name evidence="1" type="ORF">M437DRAFT_70654</name>
</gene>
<evidence type="ECO:0000313" key="2">
    <source>
        <dbReference type="Proteomes" id="UP000030672"/>
    </source>
</evidence>
<reference evidence="1 2" key="1">
    <citation type="journal article" date="2014" name="BMC Genomics">
        <title>Genome sequencing of four Aureobasidium pullulans varieties: biotechnological potential, stress tolerance, and description of new species.</title>
        <authorList>
            <person name="Gostin Ar C."/>
            <person name="Ohm R.A."/>
            <person name="Kogej T."/>
            <person name="Sonjak S."/>
            <person name="Turk M."/>
            <person name="Zajc J."/>
            <person name="Zalar P."/>
            <person name="Grube M."/>
            <person name="Sun H."/>
            <person name="Han J."/>
            <person name="Sharma A."/>
            <person name="Chiniquy J."/>
            <person name="Ngan C.Y."/>
            <person name="Lipzen A."/>
            <person name="Barry K."/>
            <person name="Grigoriev I.V."/>
            <person name="Gunde-Cimerman N."/>
        </authorList>
    </citation>
    <scope>NUCLEOTIDE SEQUENCE [LARGE SCALE GENOMIC DNA]</scope>
    <source>
        <strain evidence="1 2">CBS 110374</strain>
    </source>
</reference>
<accession>A0A074VJ66</accession>
<dbReference type="Proteomes" id="UP000030672">
    <property type="component" value="Unassembled WGS sequence"/>
</dbReference>
<dbReference type="RefSeq" id="XP_040874646.1">
    <property type="nucleotide sequence ID" value="XM_041025524.1"/>
</dbReference>
<organism evidence="1 2">
    <name type="scientific">Aureobasidium melanogenum (strain CBS 110374)</name>
    <name type="common">Aureobasidium pullulans var. melanogenum</name>
    <dbReference type="NCBI Taxonomy" id="1043003"/>
    <lineage>
        <taxon>Eukaryota</taxon>
        <taxon>Fungi</taxon>
        <taxon>Dikarya</taxon>
        <taxon>Ascomycota</taxon>
        <taxon>Pezizomycotina</taxon>
        <taxon>Dothideomycetes</taxon>
        <taxon>Dothideomycetidae</taxon>
        <taxon>Dothideales</taxon>
        <taxon>Saccotheciaceae</taxon>
        <taxon>Aureobasidium</taxon>
    </lineage>
</organism>
<proteinExistence type="predicted"/>
<dbReference type="EMBL" id="KL584882">
    <property type="protein sequence ID" value="KEQ57622.1"/>
    <property type="molecule type" value="Genomic_DNA"/>
</dbReference>
<dbReference type="AlphaFoldDB" id="A0A074VJ66"/>
<sequence>MIFLLPSAILSTQLHLPLLCFCDFAFSYSFFCIRLISLVVDLLCVVVILVRGISRLFLTAGAVEFGYHEANDFDSARSVVRSSVAINGIGLNYEHEKGTCGKMLPGSSHVYDSDAEDLQSDTGPPPKAWQTPCLHRPNDVRHAGVLAPSIASWHRRVHSGETLSHHYLSSSLKVAKDCCIFQPPRFLIKNSTSEGEEVMRVGSSTEWASSTSWRTIRNYVSTVTRSQDADTSLRSLKSKNTSKLRQQHNFTAGLHVYRTKATSKLLKEPRSLRSLSLKNDSRPRKIDASSYHLTWSEVAG</sequence>
<dbReference type="HOGENOM" id="CLU_927429_0_0_1"/>
<dbReference type="GeneID" id="63918897"/>
<name>A0A074VJ66_AURM1</name>
<evidence type="ECO:0000313" key="1">
    <source>
        <dbReference type="EMBL" id="KEQ57622.1"/>
    </source>
</evidence>
<protein>
    <submittedName>
        <fullName evidence="1">Uncharacterized protein</fullName>
    </submittedName>
</protein>